<evidence type="ECO:0000256" key="2">
    <source>
        <dbReference type="ARBA" id="ARBA00011984"/>
    </source>
</evidence>
<evidence type="ECO:0000313" key="7">
    <source>
        <dbReference type="EMBL" id="CAB3265526.1"/>
    </source>
</evidence>
<dbReference type="GO" id="GO:0003925">
    <property type="term" value="F:G protein activity"/>
    <property type="evidence" value="ECO:0007669"/>
    <property type="project" value="UniProtKB-EC"/>
</dbReference>
<feature type="compositionally biased region" description="Low complexity" evidence="6">
    <location>
        <begin position="202"/>
        <end position="223"/>
    </location>
</feature>
<feature type="compositionally biased region" description="Polar residues" evidence="6">
    <location>
        <begin position="224"/>
        <end position="251"/>
    </location>
</feature>
<dbReference type="PROSITE" id="PS51421">
    <property type="entry name" value="RAS"/>
    <property type="match status" value="1"/>
</dbReference>
<comment type="catalytic activity">
    <reaction evidence="5">
        <text>GTP + H2O = GDP + phosphate + H(+)</text>
        <dbReference type="Rhea" id="RHEA:19669"/>
        <dbReference type="ChEBI" id="CHEBI:15377"/>
        <dbReference type="ChEBI" id="CHEBI:15378"/>
        <dbReference type="ChEBI" id="CHEBI:37565"/>
        <dbReference type="ChEBI" id="CHEBI:43474"/>
        <dbReference type="ChEBI" id="CHEBI:58189"/>
        <dbReference type="EC" id="3.6.5.2"/>
    </reaction>
</comment>
<dbReference type="Pfam" id="PF00071">
    <property type="entry name" value="Ras"/>
    <property type="match status" value="1"/>
</dbReference>
<dbReference type="Gene3D" id="3.40.50.300">
    <property type="entry name" value="P-loop containing nucleotide triphosphate hydrolases"/>
    <property type="match status" value="1"/>
</dbReference>
<dbReference type="InterPro" id="IPR051065">
    <property type="entry name" value="Ras-related_GTPase"/>
</dbReference>
<dbReference type="InterPro" id="IPR001806">
    <property type="entry name" value="Small_GTPase"/>
</dbReference>
<protein>
    <recommendedName>
        <fullName evidence="2">small monomeric GTPase</fullName>
        <ecNumber evidence="2">3.6.5.2</ecNumber>
    </recommendedName>
</protein>
<accession>A0A6F9DRD1</accession>
<evidence type="ECO:0000256" key="3">
    <source>
        <dbReference type="ARBA" id="ARBA00022741"/>
    </source>
</evidence>
<gene>
    <name evidence="7" type="primary">Rergl-002</name>
</gene>
<sequence>MMFKSTSTNRIRLMVVGEERVGKSALVVKYLTGRFIWEYQSDDDWKYEYQTIIDGELVFMEIIDSLTMDEGQIRRAEGFILVYDITKPGSMRKVEEIKKRLEAVRVGARFLPLVIVGNKSDLEHARSIDREKARALAMRLGAVDHVDCSACGSERNIRFAFDEICREVANVRHRSAQKRERRRSSLSQVRQGLKMLVHTGKTKSSTSSTPASGNSSPIGSINGRCTNNNNGRKSGKYQPSSPFSSLVSPQGLNDLPEEESGSILRYLSECDVRRDRENDIRESRDDFHKRAAASRSMFIH</sequence>
<dbReference type="SMART" id="SM00175">
    <property type="entry name" value="RAB"/>
    <property type="match status" value="1"/>
</dbReference>
<proteinExistence type="evidence at transcript level"/>
<feature type="region of interest" description="Disordered" evidence="6">
    <location>
        <begin position="198"/>
        <end position="259"/>
    </location>
</feature>
<dbReference type="EC" id="3.6.5.2" evidence="2"/>
<dbReference type="PRINTS" id="PR00449">
    <property type="entry name" value="RASTRNSFRMNG"/>
</dbReference>
<evidence type="ECO:0000256" key="6">
    <source>
        <dbReference type="SAM" id="MobiDB-lite"/>
    </source>
</evidence>
<dbReference type="SMART" id="SM00173">
    <property type="entry name" value="RAS"/>
    <property type="match status" value="1"/>
</dbReference>
<evidence type="ECO:0000256" key="5">
    <source>
        <dbReference type="ARBA" id="ARBA00048098"/>
    </source>
</evidence>
<dbReference type="SUPFAM" id="SSF52540">
    <property type="entry name" value="P-loop containing nucleoside triphosphate hydrolases"/>
    <property type="match status" value="1"/>
</dbReference>
<dbReference type="InterPro" id="IPR027417">
    <property type="entry name" value="P-loop_NTPase"/>
</dbReference>
<name>A0A6F9DRD1_9ASCI</name>
<dbReference type="AlphaFoldDB" id="A0A6F9DRD1"/>
<evidence type="ECO:0000256" key="4">
    <source>
        <dbReference type="ARBA" id="ARBA00022801"/>
    </source>
</evidence>
<reference evidence="7" key="1">
    <citation type="submission" date="2020-04" db="EMBL/GenBank/DDBJ databases">
        <authorList>
            <person name="Neveu A P."/>
        </authorList>
    </citation>
    <scope>NUCLEOTIDE SEQUENCE</scope>
    <source>
        <tissue evidence="7">Whole embryo</tissue>
    </source>
</reference>
<dbReference type="GO" id="GO:0005525">
    <property type="term" value="F:GTP binding"/>
    <property type="evidence" value="ECO:0007669"/>
    <property type="project" value="InterPro"/>
</dbReference>
<dbReference type="EMBL" id="LR789664">
    <property type="protein sequence ID" value="CAB3265526.1"/>
    <property type="molecule type" value="mRNA"/>
</dbReference>
<dbReference type="PROSITE" id="PS51419">
    <property type="entry name" value="RAB"/>
    <property type="match status" value="1"/>
</dbReference>
<dbReference type="SMART" id="SM00174">
    <property type="entry name" value="RHO"/>
    <property type="match status" value="1"/>
</dbReference>
<comment type="similarity">
    <text evidence="1">Belongs to the small GTPase superfamily. Ras family.</text>
</comment>
<evidence type="ECO:0000256" key="1">
    <source>
        <dbReference type="ARBA" id="ARBA00008344"/>
    </source>
</evidence>
<dbReference type="PANTHER" id="PTHR45704">
    <property type="entry name" value="RAS-LIKE FAMILY MEMBER 11"/>
    <property type="match status" value="1"/>
</dbReference>
<keyword evidence="3" id="KW-0547">Nucleotide-binding</keyword>
<organism evidence="7">
    <name type="scientific">Phallusia mammillata</name>
    <dbReference type="NCBI Taxonomy" id="59560"/>
    <lineage>
        <taxon>Eukaryota</taxon>
        <taxon>Metazoa</taxon>
        <taxon>Chordata</taxon>
        <taxon>Tunicata</taxon>
        <taxon>Ascidiacea</taxon>
        <taxon>Phlebobranchia</taxon>
        <taxon>Ascidiidae</taxon>
        <taxon>Phallusia</taxon>
    </lineage>
</organism>
<keyword evidence="4" id="KW-0378">Hydrolase</keyword>